<evidence type="ECO:0000313" key="13">
    <source>
        <dbReference type="EMBL" id="APD74729.1"/>
    </source>
</evidence>
<dbReference type="GO" id="GO:0098552">
    <property type="term" value="C:side of membrane"/>
    <property type="evidence" value="ECO:0007669"/>
    <property type="project" value="UniProtKB-KW"/>
</dbReference>
<evidence type="ECO:0000256" key="2">
    <source>
        <dbReference type="ARBA" id="ARBA00004609"/>
    </source>
</evidence>
<dbReference type="SUPFAM" id="SSF118251">
    <property type="entry name" value="Variant surface glycoprotein MITAT 1.2, VSG 221, C-terminal domain"/>
    <property type="match status" value="1"/>
</dbReference>
<comment type="subcellular location">
    <subcellularLocation>
        <location evidence="2">Cell membrane</location>
        <topology evidence="2">Lipid-anchor</topology>
        <topology evidence="2">GPI-anchor</topology>
    </subcellularLocation>
</comment>
<evidence type="ECO:0000256" key="10">
    <source>
        <dbReference type="SAM" id="SignalP"/>
    </source>
</evidence>
<evidence type="ECO:0000259" key="12">
    <source>
        <dbReference type="Pfam" id="PF13206"/>
    </source>
</evidence>
<dbReference type="GO" id="GO:0005886">
    <property type="term" value="C:plasma membrane"/>
    <property type="evidence" value="ECO:0007669"/>
    <property type="project" value="UniProtKB-SubCell"/>
</dbReference>
<evidence type="ECO:0000256" key="3">
    <source>
        <dbReference type="ARBA" id="ARBA00022475"/>
    </source>
</evidence>
<dbReference type="VEuPathDB" id="TriTrypDB:Tb927.5.5210"/>
<accession>A0A1J0RA35</accession>
<evidence type="ECO:0000256" key="5">
    <source>
        <dbReference type="ARBA" id="ARBA00022729"/>
    </source>
</evidence>
<dbReference type="Pfam" id="PF13206">
    <property type="entry name" value="VSG_B"/>
    <property type="match status" value="1"/>
</dbReference>
<comment type="function">
    <text evidence="1">VSG forms a coat on the surface of the parasite. The trypanosome evades the immune response of the host by expressing a series of antigenically distinct VSGs from an estimated 1000 VSG genes.</text>
</comment>
<proteinExistence type="predicted"/>
<dbReference type="VEuPathDB" id="TriTrypDB:Tbg972.11.14190"/>
<feature type="compositionally biased region" description="Polar residues" evidence="9">
    <location>
        <begin position="393"/>
        <end position="408"/>
    </location>
</feature>
<dbReference type="VEuPathDB" id="TriTrypDB:Tb427_000121100"/>
<evidence type="ECO:0000256" key="8">
    <source>
        <dbReference type="ARBA" id="ARBA00023288"/>
    </source>
</evidence>
<sequence>MPMYRTHAKISMPVLCIFSVVLQDIATADVEPGDNGGYYASTCAILNMLLGATAQTDNQGEVQKIATEIGAINLSVADEAFRKLIKHDADWDGAPIKAEHESKEYTPDWKAKYPFWRAAKQKLHSSPDQFKQWQEAKLSISAKHQLRQLAEQAYADYSEPTLQEFPSLKRELEERINEAVYGTKTNDDDTQTPAGSSRATVCGAADGTAGSSAGSSLKHDLLCLCGAVSGNLDKVCCADCGAQATHSWGAGTTVPTAWKPIKANCPTHAGTSVLTTANLQQAVSAFYTTISKKQSTTHKKQYVLGLLSGDGSKGCTGTSSVNGVACVIYKRQTTQGKTTVTIQWADKALKAAETADKLIKRQTTIQRLEDRLRLLNVSVGTLIHNIAEQAATTPTANKTADNTSPGQQKKSESECNAAKDNQKDCDTLKDKGCVFDSEGEKGKKCTLSEQAKKAAENAAAAGSGEGTAGTTDKCSAAQTLDDCAKIPRTIPQGKKAFCR</sequence>
<evidence type="ECO:0000256" key="9">
    <source>
        <dbReference type="SAM" id="MobiDB-lite"/>
    </source>
</evidence>
<evidence type="ECO:0000256" key="6">
    <source>
        <dbReference type="ARBA" id="ARBA00023136"/>
    </source>
</evidence>
<dbReference type="InterPro" id="IPR027446">
    <property type="entry name" value="VSG_C_dom_sf"/>
</dbReference>
<evidence type="ECO:0000256" key="7">
    <source>
        <dbReference type="ARBA" id="ARBA00023180"/>
    </source>
</evidence>
<feature type="domain" description="Trypanosome variant surface glycoprotein C-terminal" evidence="11">
    <location>
        <begin position="415"/>
        <end position="498"/>
    </location>
</feature>
<evidence type="ECO:0000256" key="1">
    <source>
        <dbReference type="ARBA" id="ARBA00002523"/>
    </source>
</evidence>
<organism evidence="13">
    <name type="scientific">Trypanosoma brucei</name>
    <dbReference type="NCBI Taxonomy" id="5691"/>
    <lineage>
        <taxon>Eukaryota</taxon>
        <taxon>Discoba</taxon>
        <taxon>Euglenozoa</taxon>
        <taxon>Kinetoplastea</taxon>
        <taxon>Metakinetoplastina</taxon>
        <taxon>Trypanosomatida</taxon>
        <taxon>Trypanosomatidae</taxon>
        <taxon>Trypanosoma</taxon>
    </lineage>
</organism>
<dbReference type="InterPro" id="IPR025932">
    <property type="entry name" value="Trypano_VSG_B_N_dom"/>
</dbReference>
<dbReference type="AlphaFoldDB" id="A0A1J0RA35"/>
<dbReference type="EMBL" id="KX700773">
    <property type="protein sequence ID" value="APD74729.1"/>
    <property type="molecule type" value="Genomic_DNA"/>
</dbReference>
<feature type="region of interest" description="Disordered" evidence="9">
    <location>
        <begin position="393"/>
        <end position="415"/>
    </location>
</feature>
<protein>
    <submittedName>
        <fullName evidence="13">Variant surface glycoprotein 1125.4202</fullName>
    </submittedName>
</protein>
<dbReference type="Gene3D" id="4.10.110.20">
    <property type="entry name" value="Variant surface glycoprotein MITAT 1.2, VSG 221, C-terminal domain"/>
    <property type="match status" value="1"/>
</dbReference>
<dbReference type="InterPro" id="IPR019609">
    <property type="entry name" value="Variant_surf_glycoprt_trypan_C"/>
</dbReference>
<keyword evidence="5 10" id="KW-0732">Signal</keyword>
<keyword evidence="3" id="KW-1003">Cell membrane</keyword>
<feature type="domain" description="Trypanosome variant surface glycoprotein B-type N-terminal" evidence="12">
    <location>
        <begin position="26"/>
        <end position="373"/>
    </location>
</feature>
<keyword evidence="4" id="KW-0336">GPI-anchor</keyword>
<evidence type="ECO:0000259" key="11">
    <source>
        <dbReference type="Pfam" id="PF10659"/>
    </source>
</evidence>
<dbReference type="Pfam" id="PF10659">
    <property type="entry name" value="Trypan_glycop_C"/>
    <property type="match status" value="1"/>
</dbReference>
<feature type="signal peptide" evidence="10">
    <location>
        <begin position="1"/>
        <end position="27"/>
    </location>
</feature>
<feature type="chain" id="PRO_5012768835" evidence="10">
    <location>
        <begin position="28"/>
        <end position="499"/>
    </location>
</feature>
<name>A0A1J0RA35_9TRYP</name>
<dbReference type="VEuPathDB" id="TriTrypDB:Tb1125.11.12710"/>
<keyword evidence="8" id="KW-0449">Lipoprotein</keyword>
<evidence type="ECO:0000256" key="4">
    <source>
        <dbReference type="ARBA" id="ARBA00022622"/>
    </source>
</evidence>
<reference evidence="13" key="1">
    <citation type="submission" date="2016-08" db="EMBL/GenBank/DDBJ databases">
        <title>VSG repertoire of Trypanosoma brucei EATRO 1125.</title>
        <authorList>
            <person name="Cross G.A."/>
        </authorList>
    </citation>
    <scope>NUCLEOTIDE SEQUENCE</scope>
    <source>
        <strain evidence="13">EATRO 1125</strain>
    </source>
</reference>
<keyword evidence="6" id="KW-0472">Membrane</keyword>
<keyword evidence="7" id="KW-0325">Glycoprotein</keyword>